<dbReference type="AlphaFoldDB" id="A0A2N0Q7K3"/>
<gene>
    <name evidence="6" type="ORF">RhiirA5_408636</name>
</gene>
<keyword evidence="3" id="KW-0862">Zinc</keyword>
<evidence type="ECO:0000313" key="7">
    <source>
        <dbReference type="Proteomes" id="UP000232722"/>
    </source>
</evidence>
<comment type="caution">
    <text evidence="6">The sequence shown here is derived from an EMBL/GenBank/DDBJ whole genome shotgun (WGS) entry which is preliminary data.</text>
</comment>
<evidence type="ECO:0000256" key="4">
    <source>
        <dbReference type="PROSITE-ProRule" id="PRU00027"/>
    </source>
</evidence>
<reference evidence="6 7" key="2">
    <citation type="submission" date="2017-09" db="EMBL/GenBank/DDBJ databases">
        <title>Extensive intraspecific genome diversity in a model arbuscular mycorrhizal fungus.</title>
        <authorList>
            <person name="Chen E.C."/>
            <person name="Morin E."/>
            <person name="Beaudet D."/>
            <person name="Noel J."/>
            <person name="Ndikumana S."/>
            <person name="Charron P."/>
            <person name="St-Onge C."/>
            <person name="Giorgi J."/>
            <person name="Grigoriev I.V."/>
            <person name="Roux C."/>
            <person name="Martin F.M."/>
            <person name="Corradi N."/>
        </authorList>
    </citation>
    <scope>NUCLEOTIDE SEQUENCE [LARGE SCALE GENOMIC DNA]</scope>
    <source>
        <strain evidence="6 7">A5</strain>
    </source>
</reference>
<protein>
    <recommendedName>
        <fullName evidence="5">BED-type domain-containing protein</fullName>
    </recommendedName>
</protein>
<evidence type="ECO:0000256" key="2">
    <source>
        <dbReference type="ARBA" id="ARBA00022771"/>
    </source>
</evidence>
<dbReference type="Proteomes" id="UP000232722">
    <property type="component" value="Unassembled WGS sequence"/>
</dbReference>
<dbReference type="PROSITE" id="PS50808">
    <property type="entry name" value="ZF_BED"/>
    <property type="match status" value="1"/>
</dbReference>
<sequence>MEKESETYIKSDRPQSGVWKYFDRGESKGDGHWKGTCKYCKKFYPCAKPNALCAHLVNNCKDISKDNLNDISIDKPLTIISLAFIMCGIPFHVINNPFFINALKILNPNYIAPFHKTLSKQLLDNEVAKVNNKIDEILEFTNNLTISLNGWTVVITENTIK</sequence>
<dbReference type="VEuPathDB" id="FungiDB:RhiirFUN_012971"/>
<evidence type="ECO:0000259" key="5">
    <source>
        <dbReference type="PROSITE" id="PS50808"/>
    </source>
</evidence>
<proteinExistence type="predicted"/>
<dbReference type="GO" id="GO:0008270">
    <property type="term" value="F:zinc ion binding"/>
    <property type="evidence" value="ECO:0007669"/>
    <property type="project" value="UniProtKB-KW"/>
</dbReference>
<accession>A0A2N0Q7K3</accession>
<dbReference type="InterPro" id="IPR003656">
    <property type="entry name" value="Znf_BED"/>
</dbReference>
<feature type="domain" description="BED-type" evidence="5">
    <location>
        <begin position="13"/>
        <end position="67"/>
    </location>
</feature>
<evidence type="ECO:0000313" key="6">
    <source>
        <dbReference type="EMBL" id="PKC15058.1"/>
    </source>
</evidence>
<dbReference type="GO" id="GO:0003677">
    <property type="term" value="F:DNA binding"/>
    <property type="evidence" value="ECO:0007669"/>
    <property type="project" value="InterPro"/>
</dbReference>
<evidence type="ECO:0000256" key="1">
    <source>
        <dbReference type="ARBA" id="ARBA00022723"/>
    </source>
</evidence>
<organism evidence="6 7">
    <name type="scientific">Rhizophagus irregularis</name>
    <dbReference type="NCBI Taxonomy" id="588596"/>
    <lineage>
        <taxon>Eukaryota</taxon>
        <taxon>Fungi</taxon>
        <taxon>Fungi incertae sedis</taxon>
        <taxon>Mucoromycota</taxon>
        <taxon>Glomeromycotina</taxon>
        <taxon>Glomeromycetes</taxon>
        <taxon>Glomerales</taxon>
        <taxon>Glomeraceae</taxon>
        <taxon>Rhizophagus</taxon>
    </lineage>
</organism>
<name>A0A2N0Q7K3_9GLOM</name>
<reference evidence="6 7" key="1">
    <citation type="submission" date="2016-04" db="EMBL/GenBank/DDBJ databases">
        <title>Genome analyses suggest a sexual origin of heterokaryosis in a supposedly ancient asexual fungus.</title>
        <authorList>
            <person name="Ropars J."/>
            <person name="Sedzielewska K."/>
            <person name="Noel J."/>
            <person name="Charron P."/>
            <person name="Farinelli L."/>
            <person name="Marton T."/>
            <person name="Kruger M."/>
            <person name="Pelin A."/>
            <person name="Brachmann A."/>
            <person name="Corradi N."/>
        </authorList>
    </citation>
    <scope>NUCLEOTIDE SEQUENCE [LARGE SCALE GENOMIC DNA]</scope>
    <source>
        <strain evidence="6 7">A5</strain>
    </source>
</reference>
<dbReference type="EMBL" id="LLXJ01000103">
    <property type="protein sequence ID" value="PKC15058.1"/>
    <property type="molecule type" value="Genomic_DNA"/>
</dbReference>
<dbReference type="VEuPathDB" id="FungiDB:RhiirA1_475792"/>
<keyword evidence="2 4" id="KW-0863">Zinc-finger</keyword>
<dbReference type="SMART" id="SM00614">
    <property type="entry name" value="ZnF_BED"/>
    <property type="match status" value="1"/>
</dbReference>
<keyword evidence="1" id="KW-0479">Metal-binding</keyword>
<evidence type="ECO:0000256" key="3">
    <source>
        <dbReference type="ARBA" id="ARBA00022833"/>
    </source>
</evidence>